<reference evidence="1" key="1">
    <citation type="submission" date="2022-01" db="EMBL/GenBank/DDBJ databases">
        <authorList>
            <person name="King R."/>
        </authorList>
    </citation>
    <scope>NUCLEOTIDE SEQUENCE</scope>
</reference>
<evidence type="ECO:0000313" key="1">
    <source>
        <dbReference type="EMBL" id="CAG9840465.1"/>
    </source>
</evidence>
<dbReference type="EMBL" id="OU898284">
    <property type="protein sequence ID" value="CAG9840465.1"/>
    <property type="molecule type" value="Genomic_DNA"/>
</dbReference>
<keyword evidence="2" id="KW-1185">Reference proteome</keyword>
<evidence type="ECO:0000313" key="2">
    <source>
        <dbReference type="Proteomes" id="UP001153709"/>
    </source>
</evidence>
<proteinExistence type="predicted"/>
<name>A0A9N9TFI2_DIABA</name>
<gene>
    <name evidence="1" type="ORF">DIABBA_LOCUS13105</name>
</gene>
<dbReference type="OrthoDB" id="6772763at2759"/>
<dbReference type="AlphaFoldDB" id="A0A9N9TFI2"/>
<sequence length="124" mass="14583">MYSEYKKKVSEPVSKYIFEKIFNEKFNLSFHAPITDSCKKCNNFKVKIEACENHEHSKKAELTTAKEIHLRKAESAMNNMKIDIQYAKENNDTIVIIFDLMKTLPTPVISTGICYYKRQLWTYC</sequence>
<protein>
    <submittedName>
        <fullName evidence="1">Uncharacterized protein</fullName>
    </submittedName>
</protein>
<dbReference type="Proteomes" id="UP001153709">
    <property type="component" value="Chromosome 9"/>
</dbReference>
<organism evidence="1 2">
    <name type="scientific">Diabrotica balteata</name>
    <name type="common">Banded cucumber beetle</name>
    <dbReference type="NCBI Taxonomy" id="107213"/>
    <lineage>
        <taxon>Eukaryota</taxon>
        <taxon>Metazoa</taxon>
        <taxon>Ecdysozoa</taxon>
        <taxon>Arthropoda</taxon>
        <taxon>Hexapoda</taxon>
        <taxon>Insecta</taxon>
        <taxon>Pterygota</taxon>
        <taxon>Neoptera</taxon>
        <taxon>Endopterygota</taxon>
        <taxon>Coleoptera</taxon>
        <taxon>Polyphaga</taxon>
        <taxon>Cucujiformia</taxon>
        <taxon>Chrysomeloidea</taxon>
        <taxon>Chrysomelidae</taxon>
        <taxon>Galerucinae</taxon>
        <taxon>Diabroticina</taxon>
        <taxon>Diabroticites</taxon>
        <taxon>Diabrotica</taxon>
    </lineage>
</organism>
<accession>A0A9N9TFI2</accession>